<dbReference type="PANTHER" id="PTHR46558">
    <property type="entry name" value="TRACRIPTIONAL REGULATORY PROTEIN-RELATED-RELATED"/>
    <property type="match status" value="1"/>
</dbReference>
<dbReference type="PROSITE" id="PS50943">
    <property type="entry name" value="HTH_CROC1"/>
    <property type="match status" value="1"/>
</dbReference>
<dbReference type="SUPFAM" id="SSF47413">
    <property type="entry name" value="lambda repressor-like DNA-binding domains"/>
    <property type="match status" value="1"/>
</dbReference>
<dbReference type="CDD" id="cd00093">
    <property type="entry name" value="HTH_XRE"/>
    <property type="match status" value="1"/>
</dbReference>
<dbReference type="GO" id="GO:0003677">
    <property type="term" value="F:DNA binding"/>
    <property type="evidence" value="ECO:0007669"/>
    <property type="project" value="UniProtKB-KW"/>
</dbReference>
<proteinExistence type="predicted"/>
<evidence type="ECO:0000313" key="3">
    <source>
        <dbReference type="EMBL" id="SOY31089.1"/>
    </source>
</evidence>
<dbReference type="PANTHER" id="PTHR46558:SF4">
    <property type="entry name" value="DNA-BIDING PHAGE PROTEIN"/>
    <property type="match status" value="1"/>
</dbReference>
<reference evidence="3 4" key="1">
    <citation type="submission" date="2018-01" db="EMBL/GenBank/DDBJ databases">
        <authorList>
            <person name="Gaut B.S."/>
            <person name="Morton B.R."/>
            <person name="Clegg M.T."/>
            <person name="Duvall M.R."/>
        </authorList>
    </citation>
    <scope>NUCLEOTIDE SEQUENCE [LARGE SCALE GENOMIC DNA]</scope>
    <source>
        <strain evidence="3">GP69</strain>
    </source>
</reference>
<evidence type="ECO:0000259" key="2">
    <source>
        <dbReference type="PROSITE" id="PS50943"/>
    </source>
</evidence>
<keyword evidence="1" id="KW-0238">DNA-binding</keyword>
<dbReference type="EMBL" id="OFSM01000021">
    <property type="protein sequence ID" value="SOY31089.1"/>
    <property type="molecule type" value="Genomic_DNA"/>
</dbReference>
<dbReference type="InterPro" id="IPR001387">
    <property type="entry name" value="Cro/C1-type_HTH"/>
</dbReference>
<dbReference type="InterPro" id="IPR010982">
    <property type="entry name" value="Lambda_DNA-bd_dom_sf"/>
</dbReference>
<dbReference type="AlphaFoldDB" id="A0A2K4ZKS5"/>
<feature type="domain" description="HTH cro/C1-type" evidence="2">
    <location>
        <begin position="7"/>
        <end position="61"/>
    </location>
</feature>
<evidence type="ECO:0000256" key="1">
    <source>
        <dbReference type="ARBA" id="ARBA00023125"/>
    </source>
</evidence>
<organism evidence="3 4">
    <name type="scientific">Acetatifactor muris</name>
    <dbReference type="NCBI Taxonomy" id="879566"/>
    <lineage>
        <taxon>Bacteria</taxon>
        <taxon>Bacillati</taxon>
        <taxon>Bacillota</taxon>
        <taxon>Clostridia</taxon>
        <taxon>Lachnospirales</taxon>
        <taxon>Lachnospiraceae</taxon>
        <taxon>Acetatifactor</taxon>
    </lineage>
</organism>
<sequence>MYLAQNLKYLREKNGETQKDIANMLFVTEMTISRYEKGECEPNLQKVVDLAFHFQITVDELIAKPIRPVQPLYIRNVRFLQTKYEISDKELALLMGLTMSQWKQCVRFGLELPIGPAERHKIADFFGLKPGELEMRDLSKEGV</sequence>
<dbReference type="Proteomes" id="UP000236311">
    <property type="component" value="Unassembled WGS sequence"/>
</dbReference>
<protein>
    <submittedName>
        <fullName evidence="3">Helix-turn-helix domain protein</fullName>
    </submittedName>
</protein>
<accession>A0A2K4ZKS5</accession>
<dbReference type="Gene3D" id="1.10.260.40">
    <property type="entry name" value="lambda repressor-like DNA-binding domains"/>
    <property type="match status" value="1"/>
</dbReference>
<name>A0A2K4ZKS5_9FIRM</name>
<gene>
    <name evidence="3" type="ORF">AMURIS_03823</name>
</gene>
<dbReference type="SMART" id="SM00530">
    <property type="entry name" value="HTH_XRE"/>
    <property type="match status" value="1"/>
</dbReference>
<evidence type="ECO:0000313" key="4">
    <source>
        <dbReference type="Proteomes" id="UP000236311"/>
    </source>
</evidence>
<dbReference type="Pfam" id="PF01381">
    <property type="entry name" value="HTH_3"/>
    <property type="match status" value="1"/>
</dbReference>
<keyword evidence="4" id="KW-1185">Reference proteome</keyword>